<organism evidence="1 2">
    <name type="scientific">Parasulfitobacter algicola</name>
    <dbReference type="NCBI Taxonomy" id="2614809"/>
    <lineage>
        <taxon>Bacteria</taxon>
        <taxon>Pseudomonadati</taxon>
        <taxon>Pseudomonadota</taxon>
        <taxon>Alphaproteobacteria</taxon>
        <taxon>Rhodobacterales</taxon>
        <taxon>Roseobacteraceae</taxon>
        <taxon>Parasulfitobacter</taxon>
    </lineage>
</organism>
<dbReference type="RefSeq" id="WP_174135207.1">
    <property type="nucleotide sequence ID" value="NZ_JABUFE010000001.1"/>
</dbReference>
<dbReference type="EMBL" id="JABUFE010000001">
    <property type="protein sequence ID" value="NSX53845.1"/>
    <property type="molecule type" value="Genomic_DNA"/>
</dbReference>
<comment type="caution">
    <text evidence="1">The sequence shown here is derived from an EMBL/GenBank/DDBJ whole genome shotgun (WGS) entry which is preliminary data.</text>
</comment>
<gene>
    <name evidence="1" type="ORF">HRQ87_03430</name>
</gene>
<accession>A0ABX2IRX4</accession>
<evidence type="ECO:0000313" key="1">
    <source>
        <dbReference type="EMBL" id="NSX53845.1"/>
    </source>
</evidence>
<sequence>MKRLMLLAFITVSACGVDGEPTRPTFDAGVWTNGDKVRSGAAVGVEKGPVNVKIGTFGTGVGISL</sequence>
<proteinExistence type="predicted"/>
<evidence type="ECO:0000313" key="2">
    <source>
        <dbReference type="Proteomes" id="UP000777935"/>
    </source>
</evidence>
<reference evidence="1 2" key="1">
    <citation type="submission" date="2020-06" db="EMBL/GenBank/DDBJ databases">
        <title>Sulfitobacter algicola sp. nov., isolated from green algae.</title>
        <authorList>
            <person name="Wang C."/>
        </authorList>
    </citation>
    <scope>NUCLEOTIDE SEQUENCE [LARGE SCALE GENOMIC DNA]</scope>
    <source>
        <strain evidence="1 2">1151</strain>
    </source>
</reference>
<evidence type="ECO:0008006" key="3">
    <source>
        <dbReference type="Google" id="ProtNLM"/>
    </source>
</evidence>
<keyword evidence="2" id="KW-1185">Reference proteome</keyword>
<dbReference type="Proteomes" id="UP000777935">
    <property type="component" value="Unassembled WGS sequence"/>
</dbReference>
<name>A0ABX2IRX4_9RHOB</name>
<protein>
    <recommendedName>
        <fullName evidence="3">Argininosuccinate lyase</fullName>
    </recommendedName>
</protein>
<dbReference type="PROSITE" id="PS51257">
    <property type="entry name" value="PROKAR_LIPOPROTEIN"/>
    <property type="match status" value="1"/>
</dbReference>